<dbReference type="SUPFAM" id="SSF52096">
    <property type="entry name" value="ClpP/crotonase"/>
    <property type="match status" value="1"/>
</dbReference>
<accession>A0A9P3G3H4</accession>
<sequence length="267" mass="29296">MKPGVNVEISQGIATITFNRPKSLNAITAEDYDAFAEALHAIDKRSDVIVTVWQAMGKFFCSGTDVTKSMNDEKESVRQTFINRVVRANTDVSHALYTHSKLLVAALNGPVIGIAAAFLGHFDFIYCMPNVYLSLPFPMLGIITEAGSSVNFVRRLGIAKANEVLILGKKLTSQDLLDTGFINKIFNEQPVEAFQAAVRKHVQEELDSLDHSACLHVKQLIKAGLAESNNPDAVNLRESYAQAARIASGVPAERFGKIARKEIKHKL</sequence>
<evidence type="ECO:0000256" key="4">
    <source>
        <dbReference type="ARBA" id="ARBA00023140"/>
    </source>
</evidence>
<dbReference type="InterPro" id="IPR051053">
    <property type="entry name" value="ECH/Chromodomain_protein"/>
</dbReference>
<comment type="similarity">
    <text evidence="3">Belongs to the enoyl-CoA hydratase/isomerase family.</text>
</comment>
<dbReference type="OrthoDB" id="448450at2759"/>
<dbReference type="GO" id="GO:0006635">
    <property type="term" value="P:fatty acid beta-oxidation"/>
    <property type="evidence" value="ECO:0007669"/>
    <property type="project" value="TreeGrafter"/>
</dbReference>
<evidence type="ECO:0000256" key="2">
    <source>
        <dbReference type="ARBA" id="ARBA00005005"/>
    </source>
</evidence>
<dbReference type="EMBL" id="BPQB01000005">
    <property type="protein sequence ID" value="GJE87194.1"/>
    <property type="molecule type" value="Genomic_DNA"/>
</dbReference>
<dbReference type="Pfam" id="PF00378">
    <property type="entry name" value="ECH_1"/>
    <property type="match status" value="1"/>
</dbReference>
<keyword evidence="4" id="KW-0576">Peroxisome</keyword>
<dbReference type="PANTHER" id="PTHR43684">
    <property type="match status" value="1"/>
</dbReference>
<dbReference type="CDD" id="cd06558">
    <property type="entry name" value="crotonase-like"/>
    <property type="match status" value="1"/>
</dbReference>
<protein>
    <submittedName>
        <fullName evidence="6">ClpP/crotonase-like domain-containing protein</fullName>
    </submittedName>
</protein>
<evidence type="ECO:0000256" key="1">
    <source>
        <dbReference type="ARBA" id="ARBA00004275"/>
    </source>
</evidence>
<dbReference type="PANTHER" id="PTHR43684:SF1">
    <property type="entry name" value="ENOYL-COA DELTA ISOMERASE 2"/>
    <property type="match status" value="1"/>
</dbReference>
<keyword evidence="5" id="KW-0413">Isomerase</keyword>
<name>A0A9P3G3H4_9APHY</name>
<evidence type="ECO:0000256" key="5">
    <source>
        <dbReference type="ARBA" id="ARBA00023235"/>
    </source>
</evidence>
<dbReference type="Proteomes" id="UP000703269">
    <property type="component" value="Unassembled WGS sequence"/>
</dbReference>
<evidence type="ECO:0000313" key="6">
    <source>
        <dbReference type="EMBL" id="GJE87194.1"/>
    </source>
</evidence>
<proteinExistence type="inferred from homology"/>
<comment type="subcellular location">
    <subcellularLocation>
        <location evidence="1">Peroxisome</location>
    </subcellularLocation>
</comment>
<dbReference type="InterPro" id="IPR001753">
    <property type="entry name" value="Enoyl-CoA_hydra/iso"/>
</dbReference>
<dbReference type="InterPro" id="IPR029045">
    <property type="entry name" value="ClpP/crotonase-like_dom_sf"/>
</dbReference>
<dbReference type="AlphaFoldDB" id="A0A9P3G3H4"/>
<dbReference type="GO" id="GO:0005782">
    <property type="term" value="C:peroxisomal matrix"/>
    <property type="evidence" value="ECO:0007669"/>
    <property type="project" value="TreeGrafter"/>
</dbReference>
<reference evidence="6 7" key="1">
    <citation type="submission" date="2021-08" db="EMBL/GenBank/DDBJ databases">
        <title>Draft Genome Sequence of Phanerochaete sordida strain YK-624.</title>
        <authorList>
            <person name="Mori T."/>
            <person name="Dohra H."/>
            <person name="Suzuki T."/>
            <person name="Kawagishi H."/>
            <person name="Hirai H."/>
        </authorList>
    </citation>
    <scope>NUCLEOTIDE SEQUENCE [LARGE SCALE GENOMIC DNA]</scope>
    <source>
        <strain evidence="6 7">YK-624</strain>
    </source>
</reference>
<gene>
    <name evidence="6" type="ORF">PsYK624_032770</name>
</gene>
<organism evidence="6 7">
    <name type="scientific">Phanerochaete sordida</name>
    <dbReference type="NCBI Taxonomy" id="48140"/>
    <lineage>
        <taxon>Eukaryota</taxon>
        <taxon>Fungi</taxon>
        <taxon>Dikarya</taxon>
        <taxon>Basidiomycota</taxon>
        <taxon>Agaricomycotina</taxon>
        <taxon>Agaricomycetes</taxon>
        <taxon>Polyporales</taxon>
        <taxon>Phanerochaetaceae</taxon>
        <taxon>Phanerochaete</taxon>
    </lineage>
</organism>
<dbReference type="Gene3D" id="3.90.226.10">
    <property type="entry name" value="2-enoyl-CoA Hydratase, Chain A, domain 1"/>
    <property type="match status" value="1"/>
</dbReference>
<dbReference type="GO" id="GO:0004165">
    <property type="term" value="F:delta(3)-delta(2)-enoyl-CoA isomerase activity"/>
    <property type="evidence" value="ECO:0007669"/>
    <property type="project" value="UniProtKB-ARBA"/>
</dbReference>
<comment type="caution">
    <text evidence="6">The sequence shown here is derived from an EMBL/GenBank/DDBJ whole genome shotgun (WGS) entry which is preliminary data.</text>
</comment>
<keyword evidence="7" id="KW-1185">Reference proteome</keyword>
<dbReference type="FunFam" id="3.90.226.10:FF:000048">
    <property type="entry name" value="3,2-trans-enoyl-CoA isomerase"/>
    <property type="match status" value="1"/>
</dbReference>
<evidence type="ECO:0000256" key="3">
    <source>
        <dbReference type="ARBA" id="ARBA00005254"/>
    </source>
</evidence>
<evidence type="ECO:0000313" key="7">
    <source>
        <dbReference type="Proteomes" id="UP000703269"/>
    </source>
</evidence>
<comment type="pathway">
    <text evidence="2">Lipid metabolism; fatty acid beta-oxidation.</text>
</comment>